<gene>
    <name evidence="8" type="ORF">S01H4_05628</name>
</gene>
<dbReference type="GO" id="GO:0005886">
    <property type="term" value="C:plasma membrane"/>
    <property type="evidence" value="ECO:0007669"/>
    <property type="project" value="UniProtKB-SubCell"/>
</dbReference>
<comment type="subcellular location">
    <subcellularLocation>
        <location evidence="1">Cell membrane</location>
        <topology evidence="1">Multi-pass membrane protein</topology>
    </subcellularLocation>
</comment>
<evidence type="ECO:0000256" key="2">
    <source>
        <dbReference type="ARBA" id="ARBA00022475"/>
    </source>
</evidence>
<evidence type="ECO:0000256" key="6">
    <source>
        <dbReference type="ARBA" id="ARBA00023136"/>
    </source>
</evidence>
<reference evidence="8" key="1">
    <citation type="journal article" date="2014" name="Front. Microbiol.">
        <title>High frequency of phylogenetically diverse reductive dehalogenase-homologous genes in deep subseafloor sedimentary metagenomes.</title>
        <authorList>
            <person name="Kawai M."/>
            <person name="Futagami T."/>
            <person name="Toyoda A."/>
            <person name="Takaki Y."/>
            <person name="Nishi S."/>
            <person name="Hori S."/>
            <person name="Arai W."/>
            <person name="Tsubouchi T."/>
            <person name="Morono Y."/>
            <person name="Uchiyama I."/>
            <person name="Ito T."/>
            <person name="Fujiyama A."/>
            <person name="Inagaki F."/>
            <person name="Takami H."/>
        </authorList>
    </citation>
    <scope>NUCLEOTIDE SEQUENCE</scope>
    <source>
        <strain evidence="8">Expedition CK06-06</strain>
    </source>
</reference>
<feature type="transmembrane region" description="Helical" evidence="7">
    <location>
        <begin position="63"/>
        <end position="83"/>
    </location>
</feature>
<dbReference type="InterPro" id="IPR017225">
    <property type="entry name" value="Cell_shape_determin_MreD_prd"/>
</dbReference>
<keyword evidence="5 7" id="KW-1133">Transmembrane helix</keyword>
<dbReference type="PIRSF" id="PIRSF037497">
    <property type="entry name" value="MreD_Clostridium/Treponema_prd"/>
    <property type="match status" value="1"/>
</dbReference>
<name>X1BJ20_9ZZZZ</name>
<evidence type="ECO:0000256" key="4">
    <source>
        <dbReference type="ARBA" id="ARBA00022960"/>
    </source>
</evidence>
<dbReference type="AlphaFoldDB" id="X1BJ20"/>
<dbReference type="InterPro" id="IPR007227">
    <property type="entry name" value="Cell_shape_determining_MreD"/>
</dbReference>
<evidence type="ECO:0008006" key="9">
    <source>
        <dbReference type="Google" id="ProtNLM"/>
    </source>
</evidence>
<keyword evidence="2" id="KW-1003">Cell membrane</keyword>
<dbReference type="GO" id="GO:0008360">
    <property type="term" value="P:regulation of cell shape"/>
    <property type="evidence" value="ECO:0007669"/>
    <property type="project" value="UniProtKB-KW"/>
</dbReference>
<dbReference type="NCBIfam" id="TIGR03426">
    <property type="entry name" value="shape_MreD"/>
    <property type="match status" value="1"/>
</dbReference>
<accession>X1BJ20</accession>
<organism evidence="8">
    <name type="scientific">marine sediment metagenome</name>
    <dbReference type="NCBI Taxonomy" id="412755"/>
    <lineage>
        <taxon>unclassified sequences</taxon>
        <taxon>metagenomes</taxon>
        <taxon>ecological metagenomes</taxon>
    </lineage>
</organism>
<proteinExistence type="predicted"/>
<evidence type="ECO:0000313" key="8">
    <source>
        <dbReference type="EMBL" id="GAG72046.1"/>
    </source>
</evidence>
<feature type="transmembrane region" description="Helical" evidence="7">
    <location>
        <begin position="12"/>
        <end position="43"/>
    </location>
</feature>
<evidence type="ECO:0000256" key="1">
    <source>
        <dbReference type="ARBA" id="ARBA00004651"/>
    </source>
</evidence>
<protein>
    <recommendedName>
        <fullName evidence="9">Rod shape-determining protein MreD</fullName>
    </recommendedName>
</protein>
<evidence type="ECO:0000256" key="3">
    <source>
        <dbReference type="ARBA" id="ARBA00022692"/>
    </source>
</evidence>
<keyword evidence="6 7" id="KW-0472">Membrane</keyword>
<comment type="caution">
    <text evidence="8">The sequence shown here is derived from an EMBL/GenBank/DDBJ whole genome shotgun (WGS) entry which is preliminary data.</text>
</comment>
<feature type="transmembrane region" description="Helical" evidence="7">
    <location>
        <begin position="95"/>
        <end position="119"/>
    </location>
</feature>
<feature type="transmembrane region" description="Helical" evidence="7">
    <location>
        <begin position="139"/>
        <end position="157"/>
    </location>
</feature>
<evidence type="ECO:0000256" key="5">
    <source>
        <dbReference type="ARBA" id="ARBA00022989"/>
    </source>
</evidence>
<dbReference type="EMBL" id="BART01001651">
    <property type="protein sequence ID" value="GAG72046.1"/>
    <property type="molecule type" value="Genomic_DNA"/>
</dbReference>
<keyword evidence="3 7" id="KW-0812">Transmembrane</keyword>
<sequence length="167" mass="18363">MKILLKGAIIVVALVIQLTLINSVTILGLKPDLILIVIVIFSLLKGAKEGTISGFASGLLQDIFSIGLLGINALAKTVIGFTCGILKEKIFYEHILFLIPVITFIASFIQSILIFLLLRAFGIEYNLAWSLKQVALPEALYSSLLSPFIFLVINKLFQMIKVQKLKS</sequence>
<evidence type="ECO:0000256" key="7">
    <source>
        <dbReference type="SAM" id="Phobius"/>
    </source>
</evidence>
<keyword evidence="4" id="KW-0133">Cell shape</keyword>
<dbReference type="Pfam" id="PF04093">
    <property type="entry name" value="MreD"/>
    <property type="match status" value="1"/>
</dbReference>